<feature type="transmembrane region" description="Helical" evidence="1">
    <location>
        <begin position="69"/>
        <end position="91"/>
    </location>
</feature>
<keyword evidence="2" id="KW-0732">Signal</keyword>
<feature type="chain" id="PRO_5043288885" evidence="2">
    <location>
        <begin position="17"/>
        <end position="290"/>
    </location>
</feature>
<evidence type="ECO:0000313" key="4">
    <source>
        <dbReference type="EMBL" id="XCH76515.1"/>
    </source>
</evidence>
<dbReference type="PANTHER" id="PTHR40761">
    <property type="entry name" value="CONSERVED INTEGRAL MEMBRANE ALANINE VALINE AND LEUCINE RICH PROTEIN-RELATED"/>
    <property type="match status" value="1"/>
</dbReference>
<organism evidence="3">
    <name type="scientific">Micromonospora sp. CCTCC AA 2012012</name>
    <dbReference type="NCBI Taxonomy" id="3111921"/>
    <lineage>
        <taxon>Bacteria</taxon>
        <taxon>Bacillati</taxon>
        <taxon>Actinomycetota</taxon>
        <taxon>Actinomycetes</taxon>
        <taxon>Micromonosporales</taxon>
        <taxon>Micromonosporaceae</taxon>
        <taxon>Micromonospora</taxon>
    </lineage>
</organism>
<gene>
    <name evidence="4" type="ORF">ABUL08_10610</name>
    <name evidence="3" type="ORF">VK199_10560</name>
</gene>
<proteinExistence type="predicted"/>
<feature type="transmembrane region" description="Helical" evidence="1">
    <location>
        <begin position="133"/>
        <end position="152"/>
    </location>
</feature>
<feature type="transmembrane region" description="Helical" evidence="1">
    <location>
        <begin position="190"/>
        <end position="210"/>
    </location>
</feature>
<accession>A0AAU7MGS0</accession>
<dbReference type="RefSeq" id="WP_350936972.1">
    <property type="nucleotide sequence ID" value="NZ_CP157762.1"/>
</dbReference>
<feature type="transmembrane region" description="Helical" evidence="1">
    <location>
        <begin position="103"/>
        <end position="121"/>
    </location>
</feature>
<feature type="signal peptide" evidence="2">
    <location>
        <begin position="1"/>
        <end position="16"/>
    </location>
</feature>
<dbReference type="EMBL" id="CP157762">
    <property type="protein sequence ID" value="XBP95811.1"/>
    <property type="molecule type" value="Genomic_DNA"/>
</dbReference>
<feature type="transmembrane region" description="Helical" evidence="1">
    <location>
        <begin position="256"/>
        <end position="276"/>
    </location>
</feature>
<dbReference type="EMBL" id="CP159342">
    <property type="protein sequence ID" value="XCH76515.1"/>
    <property type="molecule type" value="Genomic_DNA"/>
</dbReference>
<evidence type="ECO:0000256" key="2">
    <source>
        <dbReference type="SAM" id="SignalP"/>
    </source>
</evidence>
<reference evidence="4" key="2">
    <citation type="submission" date="2024-06" db="EMBL/GenBank/DDBJ databases">
        <title>Micromonospora mangrovi CCTCC AA 2012012 genome sequences.</title>
        <authorList>
            <person name="Gao J."/>
        </authorList>
    </citation>
    <scope>NUCLEOTIDE SEQUENCE</scope>
    <source>
        <strain evidence="4">CCTCC AA 2012012</strain>
    </source>
</reference>
<keyword evidence="1" id="KW-0472">Membrane</keyword>
<dbReference type="NCBIfam" id="NF038012">
    <property type="entry name" value="DMT_1"/>
    <property type="match status" value="1"/>
</dbReference>
<sequence>MILAVLAALVAAFSFALSTTMHQRAAKRQPESRALDPRLLFRLVRTRLWQLGWAPDVAGVVSQTVALRYGPLAVVQPLLASGLFMAILIEAAWNRRPVQHRDLAATVVGVVGLVAFVVTVDPRAGVADPGATAWWWVATGTGGVVAACLLAARRTRGAARGALLGVATGVLYGVASALLKSVATRFHGDLAALVLDPRLAALVLVGLVGVQVNQSAFQSGRIAAPLTALTLTEPVTGVVIGLTAFREALSLSGLRIPLVVLAVVAIVVGIWLGGTAPRADREAAARDSGR</sequence>
<feature type="transmembrane region" description="Helical" evidence="1">
    <location>
        <begin position="159"/>
        <end position="178"/>
    </location>
</feature>
<feature type="transmembrane region" description="Helical" evidence="1">
    <location>
        <begin position="222"/>
        <end position="244"/>
    </location>
</feature>
<dbReference type="PANTHER" id="PTHR40761:SF1">
    <property type="entry name" value="CONSERVED INTEGRAL MEMBRANE ALANINE VALINE AND LEUCINE RICH PROTEIN-RELATED"/>
    <property type="match status" value="1"/>
</dbReference>
<keyword evidence="1" id="KW-0812">Transmembrane</keyword>
<dbReference type="AlphaFoldDB" id="A0AAU7MGS0"/>
<name>A0AAU7MGS0_9ACTN</name>
<evidence type="ECO:0000256" key="1">
    <source>
        <dbReference type="SAM" id="Phobius"/>
    </source>
</evidence>
<protein>
    <submittedName>
        <fullName evidence="3">DMT family transporter</fullName>
    </submittedName>
</protein>
<keyword evidence="1" id="KW-1133">Transmembrane helix</keyword>
<evidence type="ECO:0000313" key="3">
    <source>
        <dbReference type="EMBL" id="XBP95811.1"/>
    </source>
</evidence>
<reference evidence="3" key="1">
    <citation type="submission" date="2024-01" db="EMBL/GenBank/DDBJ databases">
        <title>The genome sequence of Micromonospora mangrovi CCTCC AA 2012012.</title>
        <authorList>
            <person name="Gao J."/>
        </authorList>
    </citation>
    <scope>NUCLEOTIDE SEQUENCE</scope>
    <source>
        <strain evidence="3">CCTCC AA 2012012</strain>
    </source>
</reference>